<comment type="similarity">
    <text evidence="2 5">Belongs to the RecX family.</text>
</comment>
<dbReference type="AlphaFoldDB" id="A0A1F5N7W8"/>
<evidence type="ECO:0000256" key="3">
    <source>
        <dbReference type="ARBA" id="ARBA00018111"/>
    </source>
</evidence>
<comment type="subcellular location">
    <subcellularLocation>
        <location evidence="1 5">Cytoplasm</location>
    </subcellularLocation>
</comment>
<evidence type="ECO:0000256" key="4">
    <source>
        <dbReference type="ARBA" id="ARBA00022490"/>
    </source>
</evidence>
<keyword evidence="4 5" id="KW-0963">Cytoplasm</keyword>
<evidence type="ECO:0000256" key="5">
    <source>
        <dbReference type="HAMAP-Rule" id="MF_01114"/>
    </source>
</evidence>
<dbReference type="GO" id="GO:0005737">
    <property type="term" value="C:cytoplasm"/>
    <property type="evidence" value="ECO:0007669"/>
    <property type="project" value="UniProtKB-SubCell"/>
</dbReference>
<dbReference type="PANTHER" id="PTHR33602:SF1">
    <property type="entry name" value="REGULATORY PROTEIN RECX FAMILY PROTEIN"/>
    <property type="match status" value="1"/>
</dbReference>
<evidence type="ECO:0000313" key="7">
    <source>
        <dbReference type="EMBL" id="OGE73739.1"/>
    </source>
</evidence>
<comment type="caution">
    <text evidence="7">The sequence shown here is derived from an EMBL/GenBank/DDBJ whole genome shotgun (WGS) entry which is preliminary data.</text>
</comment>
<name>A0A1F5N7W8_9BACT</name>
<dbReference type="InterPro" id="IPR003783">
    <property type="entry name" value="Regulatory_RecX"/>
</dbReference>
<dbReference type="Pfam" id="PF21982">
    <property type="entry name" value="RecX_HTH1"/>
    <property type="match status" value="1"/>
</dbReference>
<evidence type="ECO:0000313" key="8">
    <source>
        <dbReference type="Proteomes" id="UP000177610"/>
    </source>
</evidence>
<dbReference type="GO" id="GO:0006282">
    <property type="term" value="P:regulation of DNA repair"/>
    <property type="evidence" value="ECO:0007669"/>
    <property type="project" value="UniProtKB-UniRule"/>
</dbReference>
<dbReference type="EMBL" id="MFEH01000005">
    <property type="protein sequence ID" value="OGE73739.1"/>
    <property type="molecule type" value="Genomic_DNA"/>
</dbReference>
<accession>A0A1F5N7W8</accession>
<dbReference type="Proteomes" id="UP000177610">
    <property type="component" value="Unassembled WGS sequence"/>
</dbReference>
<protein>
    <recommendedName>
        <fullName evidence="3 5">Regulatory protein RecX</fullName>
    </recommendedName>
</protein>
<gene>
    <name evidence="5" type="primary">recX</name>
    <name evidence="7" type="ORF">A2717_03880</name>
</gene>
<feature type="domain" description="RecX first three-helical" evidence="6">
    <location>
        <begin position="5"/>
        <end position="43"/>
    </location>
</feature>
<dbReference type="Gene3D" id="1.10.10.10">
    <property type="entry name" value="Winged helix-like DNA-binding domain superfamily/Winged helix DNA-binding domain"/>
    <property type="match status" value="1"/>
</dbReference>
<evidence type="ECO:0000259" key="6">
    <source>
        <dbReference type="Pfam" id="PF21982"/>
    </source>
</evidence>
<sequence>MSSVYDKAIKLLKIRPHHSGELTKKLLMRGFSREEVEGVIQKLQEENLIDNDRFVQLYLDELLRNKTYGFYGLKSKLMQRGIASNEAEAALKANLTFELELELAKKVLNKSGNLPKPKIAQRLSSKGFRNDVIRTILQDFC</sequence>
<dbReference type="HAMAP" id="MF_01114">
    <property type="entry name" value="RecX"/>
    <property type="match status" value="1"/>
</dbReference>
<organism evidence="7 8">
    <name type="scientific">Candidatus Doudnabacteria bacterium RIFCSPHIGHO2_01_FULL_41_86</name>
    <dbReference type="NCBI Taxonomy" id="1817821"/>
    <lineage>
        <taxon>Bacteria</taxon>
        <taxon>Candidatus Doudnaibacteriota</taxon>
    </lineage>
</organism>
<reference evidence="7 8" key="1">
    <citation type="journal article" date="2016" name="Nat. Commun.">
        <title>Thousands of microbial genomes shed light on interconnected biogeochemical processes in an aquifer system.</title>
        <authorList>
            <person name="Anantharaman K."/>
            <person name="Brown C.T."/>
            <person name="Hug L.A."/>
            <person name="Sharon I."/>
            <person name="Castelle C.J."/>
            <person name="Probst A.J."/>
            <person name="Thomas B.C."/>
            <person name="Singh A."/>
            <person name="Wilkins M.J."/>
            <person name="Karaoz U."/>
            <person name="Brodie E.L."/>
            <person name="Williams K.H."/>
            <person name="Hubbard S.S."/>
            <person name="Banfield J.F."/>
        </authorList>
    </citation>
    <scope>NUCLEOTIDE SEQUENCE [LARGE SCALE GENOMIC DNA]</scope>
</reference>
<dbReference type="PANTHER" id="PTHR33602">
    <property type="entry name" value="REGULATORY PROTEIN RECX FAMILY PROTEIN"/>
    <property type="match status" value="1"/>
</dbReference>
<evidence type="ECO:0000256" key="2">
    <source>
        <dbReference type="ARBA" id="ARBA00009695"/>
    </source>
</evidence>
<proteinExistence type="inferred from homology"/>
<dbReference type="STRING" id="1817821.A2717_03880"/>
<comment type="function">
    <text evidence="5">Modulates RecA activity.</text>
</comment>
<evidence type="ECO:0000256" key="1">
    <source>
        <dbReference type="ARBA" id="ARBA00004496"/>
    </source>
</evidence>
<dbReference type="InterPro" id="IPR053926">
    <property type="entry name" value="RecX_HTH_1st"/>
</dbReference>
<dbReference type="InterPro" id="IPR036388">
    <property type="entry name" value="WH-like_DNA-bd_sf"/>
</dbReference>